<organism evidence="3 4">
    <name type="scientific">Actinophytocola algeriensis</name>
    <dbReference type="NCBI Taxonomy" id="1768010"/>
    <lineage>
        <taxon>Bacteria</taxon>
        <taxon>Bacillati</taxon>
        <taxon>Actinomycetota</taxon>
        <taxon>Actinomycetes</taxon>
        <taxon>Pseudonocardiales</taxon>
        <taxon>Pseudonocardiaceae</taxon>
    </lineage>
</organism>
<gene>
    <name evidence="3" type="ORF">FHR82_008448</name>
</gene>
<dbReference type="InterPro" id="IPR011008">
    <property type="entry name" value="Dimeric_a/b-barrel"/>
</dbReference>
<dbReference type="Proteomes" id="UP000520767">
    <property type="component" value="Unassembled WGS sequence"/>
</dbReference>
<dbReference type="EMBL" id="JACHJQ010000012">
    <property type="protein sequence ID" value="MBB4912177.1"/>
    <property type="molecule type" value="Genomic_DNA"/>
</dbReference>
<sequence>MRFMVIRKADEETEAGVAPSQELLDAMGRYNEEMIKAGVMLSGDGLMASSKGAKVRFSTTGKTTVIDGPFAEAKELVAGYSILEVDSLAEVIEWVKKWPVEDGHGNAEIEIRQIAEIDDFGDSMTDENVEHTRRLRDLTDGK</sequence>
<dbReference type="PANTHER" id="PTHR35174:SF4">
    <property type="entry name" value="BLL7163 PROTEIN"/>
    <property type="match status" value="1"/>
</dbReference>
<evidence type="ECO:0000259" key="2">
    <source>
        <dbReference type="Pfam" id="PF03795"/>
    </source>
</evidence>
<dbReference type="Pfam" id="PF03795">
    <property type="entry name" value="YCII"/>
    <property type="match status" value="1"/>
</dbReference>
<evidence type="ECO:0000313" key="3">
    <source>
        <dbReference type="EMBL" id="MBB4912177.1"/>
    </source>
</evidence>
<dbReference type="AlphaFoldDB" id="A0A7W7VJ27"/>
<keyword evidence="4" id="KW-1185">Reference proteome</keyword>
<comment type="caution">
    <text evidence="3">The sequence shown here is derived from an EMBL/GenBank/DDBJ whole genome shotgun (WGS) entry which is preliminary data.</text>
</comment>
<evidence type="ECO:0000313" key="4">
    <source>
        <dbReference type="Proteomes" id="UP000520767"/>
    </source>
</evidence>
<accession>A0A7W7VJ27</accession>
<protein>
    <recommendedName>
        <fullName evidence="2">YCII-related domain-containing protein</fullName>
    </recommendedName>
</protein>
<dbReference type="InterPro" id="IPR005545">
    <property type="entry name" value="YCII"/>
</dbReference>
<dbReference type="SUPFAM" id="SSF54909">
    <property type="entry name" value="Dimeric alpha+beta barrel"/>
    <property type="match status" value="1"/>
</dbReference>
<feature type="domain" description="YCII-related" evidence="2">
    <location>
        <begin position="1"/>
        <end position="103"/>
    </location>
</feature>
<reference evidence="3 4" key="1">
    <citation type="submission" date="2020-08" db="EMBL/GenBank/DDBJ databases">
        <title>Genomic Encyclopedia of Type Strains, Phase III (KMG-III): the genomes of soil and plant-associated and newly described type strains.</title>
        <authorList>
            <person name="Whitman W."/>
        </authorList>
    </citation>
    <scope>NUCLEOTIDE SEQUENCE [LARGE SCALE GENOMIC DNA]</scope>
    <source>
        <strain evidence="3 4">CECT 8960</strain>
    </source>
</reference>
<comment type="similarity">
    <text evidence="1">Belongs to the YciI family.</text>
</comment>
<dbReference type="Gene3D" id="3.30.70.1060">
    <property type="entry name" value="Dimeric alpha+beta barrel"/>
    <property type="match status" value="1"/>
</dbReference>
<dbReference type="PANTHER" id="PTHR35174">
    <property type="entry name" value="BLL7171 PROTEIN-RELATED"/>
    <property type="match status" value="1"/>
</dbReference>
<dbReference type="RefSeq" id="WP_184816187.1">
    <property type="nucleotide sequence ID" value="NZ_JACHJQ010000012.1"/>
</dbReference>
<evidence type="ECO:0000256" key="1">
    <source>
        <dbReference type="ARBA" id="ARBA00007689"/>
    </source>
</evidence>
<name>A0A7W7VJ27_9PSEU</name>
<proteinExistence type="inferred from homology"/>